<dbReference type="AlphaFoldDB" id="A0A165XCH4"/>
<proteinExistence type="predicted"/>
<dbReference type="Proteomes" id="UP000076577">
    <property type="component" value="Unassembled WGS sequence"/>
</dbReference>
<keyword evidence="3" id="KW-1185">Reference proteome</keyword>
<protein>
    <submittedName>
        <fullName evidence="2">Uncharacterized protein</fullName>
    </submittedName>
</protein>
<dbReference type="EMBL" id="LMCB01000031">
    <property type="protein sequence ID" value="KZL17570.1"/>
    <property type="molecule type" value="Genomic_DNA"/>
</dbReference>
<feature type="chain" id="PRO_5007868938" evidence="1">
    <location>
        <begin position="22"/>
        <end position="124"/>
    </location>
</feature>
<organism evidence="2 3">
    <name type="scientific">Pseudovibrio axinellae</name>
    <dbReference type="NCBI Taxonomy" id="989403"/>
    <lineage>
        <taxon>Bacteria</taxon>
        <taxon>Pseudomonadati</taxon>
        <taxon>Pseudomonadota</taxon>
        <taxon>Alphaproteobacteria</taxon>
        <taxon>Hyphomicrobiales</taxon>
        <taxon>Stappiaceae</taxon>
        <taxon>Pseudovibrio</taxon>
    </lineage>
</organism>
<gene>
    <name evidence="2" type="ORF">PsAD2_03106</name>
</gene>
<accession>A0A165XCH4</accession>
<reference evidence="2 3" key="1">
    <citation type="journal article" date="2016" name="Front. Microbiol.">
        <title>Comparative Genomic Analysis Reveals a Diverse Repertoire of Genes Involved in Prokaryote-Eukaryote Interactions within the Pseudovibrio Genus.</title>
        <authorList>
            <person name="Romano S."/>
            <person name="Fernandez-Guerra A."/>
            <person name="Reen F.J."/>
            <person name="Glockner F.O."/>
            <person name="Crowley S.P."/>
            <person name="O'Sullivan O."/>
            <person name="Cotter P.D."/>
            <person name="Adams C."/>
            <person name="Dobson A.D."/>
            <person name="O'Gara F."/>
        </authorList>
    </citation>
    <scope>NUCLEOTIDE SEQUENCE [LARGE SCALE GENOMIC DNA]</scope>
    <source>
        <strain evidence="2 3">Ad2</strain>
    </source>
</reference>
<comment type="caution">
    <text evidence="2">The sequence shown here is derived from an EMBL/GenBank/DDBJ whole genome shotgun (WGS) entry which is preliminary data.</text>
</comment>
<evidence type="ECO:0000313" key="2">
    <source>
        <dbReference type="EMBL" id="KZL17570.1"/>
    </source>
</evidence>
<evidence type="ECO:0000313" key="3">
    <source>
        <dbReference type="Proteomes" id="UP000076577"/>
    </source>
</evidence>
<dbReference type="PATRIC" id="fig|989403.3.peg.3326"/>
<feature type="signal peptide" evidence="1">
    <location>
        <begin position="1"/>
        <end position="21"/>
    </location>
</feature>
<evidence type="ECO:0000256" key="1">
    <source>
        <dbReference type="SAM" id="SignalP"/>
    </source>
</evidence>
<name>A0A165XCH4_9HYPH</name>
<keyword evidence="1" id="KW-0732">Signal</keyword>
<sequence length="124" mass="12957">MAAGLIVAGIATASGIGTAQAADISGTVTFADNAVVPKGHIKIFLETHASQKSTQELTREVQLKSSGKSKAITFSFSKPTTLTDASVVLIVARLERADGWLLARGSAMLKANTATDITLYKAMY</sequence>